<dbReference type="OrthoDB" id="3249147at2"/>
<dbReference type="InterPro" id="IPR004821">
    <property type="entry name" value="Cyt_trans-like"/>
</dbReference>
<sequence length="341" mass="38198">MSKHYRTGLVVGKFSPLHSGHRYLIDTATAACDQLLILSYSRPEFAGCTSALRQQWLNDGWPQHQCVVLDAAQACRLGLVMPDNNASDLQQRQFCAELIDRTFGQPIDVVFSSEDYGQGFADHLAQHWQRPVASVLLDRDRIRHPVSGTALRAAPSARWQTTDVLTTQRCQRIALIGAESTGKTSLGLWLAQQRGWHWVAEFGRQHWEDCGGVLSSDDLLTIARTQVELEDKAVALASSEGHSAVICDTTPLTTLIYHQMMFPEPPPAELIALAERPYHQLWLCAADFPMVQDGTRSPEAFRQQQQALYESELTNRQLDTLRLSGPLEQRRAQLLRNVSAD</sequence>
<dbReference type="GO" id="GO:0003824">
    <property type="term" value="F:catalytic activity"/>
    <property type="evidence" value="ECO:0007669"/>
    <property type="project" value="InterPro"/>
</dbReference>
<dbReference type="PANTHER" id="PTHR37512:SF1">
    <property type="entry name" value="NADR_TTD14 AAA DOMAIN-CONTAINING PROTEIN"/>
    <property type="match status" value="1"/>
</dbReference>
<keyword evidence="3" id="KW-1185">Reference proteome</keyword>
<dbReference type="InterPro" id="IPR014729">
    <property type="entry name" value="Rossmann-like_a/b/a_fold"/>
</dbReference>
<evidence type="ECO:0000313" key="3">
    <source>
        <dbReference type="Proteomes" id="UP000242847"/>
    </source>
</evidence>
<dbReference type="PANTHER" id="PTHR37512">
    <property type="entry name" value="TRIFUNCTIONAL NAD BIOSYNTHESIS/REGULATOR PROTEIN NADR"/>
    <property type="match status" value="1"/>
</dbReference>
<proteinExistence type="predicted"/>
<dbReference type="Gene3D" id="3.40.50.620">
    <property type="entry name" value="HUPs"/>
    <property type="match status" value="1"/>
</dbReference>
<dbReference type="RefSeq" id="WP_083724255.1">
    <property type="nucleotide sequence ID" value="NZ_FOUD01000010.1"/>
</dbReference>
<dbReference type="EMBL" id="MUBC01000003">
    <property type="protein sequence ID" value="ONM45518.1"/>
    <property type="molecule type" value="Genomic_DNA"/>
</dbReference>
<protein>
    <recommendedName>
        <fullName evidence="1">NadR/Ttd14 AAA domain-containing protein</fullName>
    </recommendedName>
</protein>
<accession>A0A1S8DJC8</accession>
<dbReference type="AlphaFoldDB" id="A0A1S8DJC8"/>
<dbReference type="NCBIfam" id="TIGR00125">
    <property type="entry name" value="cyt_tran_rel"/>
    <property type="match status" value="1"/>
</dbReference>
<name>A0A1S8DJC8_9GAMM</name>
<organism evidence="2 3">
    <name type="scientific">Halopseudomonas pachastrellae</name>
    <dbReference type="NCBI Taxonomy" id="254161"/>
    <lineage>
        <taxon>Bacteria</taxon>
        <taxon>Pseudomonadati</taxon>
        <taxon>Pseudomonadota</taxon>
        <taxon>Gammaproteobacteria</taxon>
        <taxon>Pseudomonadales</taxon>
        <taxon>Pseudomonadaceae</taxon>
        <taxon>Halopseudomonas</taxon>
    </lineage>
</organism>
<comment type="caution">
    <text evidence="2">The sequence shown here is derived from an EMBL/GenBank/DDBJ whole genome shotgun (WGS) entry which is preliminary data.</text>
</comment>
<dbReference type="Pfam" id="PF13521">
    <property type="entry name" value="AAA_28"/>
    <property type="match status" value="1"/>
</dbReference>
<dbReference type="Proteomes" id="UP000242847">
    <property type="component" value="Unassembled WGS sequence"/>
</dbReference>
<dbReference type="Gene3D" id="3.40.50.300">
    <property type="entry name" value="P-loop containing nucleotide triphosphate hydrolases"/>
    <property type="match status" value="1"/>
</dbReference>
<feature type="domain" description="NadR/Ttd14 AAA" evidence="1">
    <location>
        <begin position="172"/>
        <end position="330"/>
    </location>
</feature>
<evidence type="ECO:0000313" key="2">
    <source>
        <dbReference type="EMBL" id="ONM45518.1"/>
    </source>
</evidence>
<dbReference type="InterPro" id="IPR038727">
    <property type="entry name" value="NadR/Ttd14_AAA_dom"/>
</dbReference>
<dbReference type="InterPro" id="IPR027417">
    <property type="entry name" value="P-loop_NTPase"/>
</dbReference>
<dbReference type="SUPFAM" id="SSF52540">
    <property type="entry name" value="P-loop containing nucleoside triphosphate hydrolases"/>
    <property type="match status" value="1"/>
</dbReference>
<reference evidence="2 3" key="1">
    <citation type="submission" date="2017-01" db="EMBL/GenBank/DDBJ databases">
        <title>Draft genome sequence of Pseudomonas pachastrellae type strain CCUG 46540T from a deep sea.</title>
        <authorList>
            <person name="Gomila M."/>
            <person name="Mulet M."/>
            <person name="Lalucat J."/>
            <person name="Garcia-Valdes E."/>
        </authorList>
    </citation>
    <scope>NUCLEOTIDE SEQUENCE [LARGE SCALE GENOMIC DNA]</scope>
    <source>
        <strain evidence="2 3">CCUG 46540</strain>
    </source>
</reference>
<dbReference type="SUPFAM" id="SSF52374">
    <property type="entry name" value="Nucleotidylyl transferase"/>
    <property type="match status" value="1"/>
</dbReference>
<gene>
    <name evidence="2" type="ORF">BXT89_02260</name>
</gene>
<evidence type="ECO:0000259" key="1">
    <source>
        <dbReference type="Pfam" id="PF13521"/>
    </source>
</evidence>
<dbReference type="STRING" id="254161.SAMN05216256_11094"/>
<dbReference type="InterPro" id="IPR052735">
    <property type="entry name" value="NAD_biosynth-regulator"/>
</dbReference>